<comment type="caution">
    <text evidence="1">The sequence shown here is derived from an EMBL/GenBank/DDBJ whole genome shotgun (WGS) entry which is preliminary data.</text>
</comment>
<proteinExistence type="predicted"/>
<evidence type="ECO:0000313" key="2">
    <source>
        <dbReference type="Proteomes" id="UP001311730"/>
    </source>
</evidence>
<dbReference type="EMBL" id="JAYKBW010000006">
    <property type="protein sequence ID" value="MEB3074902.1"/>
    <property type="molecule type" value="Genomic_DNA"/>
</dbReference>
<keyword evidence="2" id="KW-1185">Reference proteome</keyword>
<dbReference type="RefSeq" id="WP_323983204.1">
    <property type="nucleotide sequence ID" value="NZ_JAYKBW010000006.1"/>
</dbReference>
<evidence type="ECO:0000313" key="1">
    <source>
        <dbReference type="EMBL" id="MEB3074902.1"/>
    </source>
</evidence>
<organism evidence="1 2">
    <name type="scientific">Capnocytophaga gingivalis</name>
    <dbReference type="NCBI Taxonomy" id="1017"/>
    <lineage>
        <taxon>Bacteria</taxon>
        <taxon>Pseudomonadati</taxon>
        <taxon>Bacteroidota</taxon>
        <taxon>Flavobacteriia</taxon>
        <taxon>Flavobacteriales</taxon>
        <taxon>Flavobacteriaceae</taxon>
        <taxon>Capnocytophaga</taxon>
    </lineage>
</organism>
<protein>
    <submittedName>
        <fullName evidence="1">Uncharacterized protein</fullName>
    </submittedName>
</protein>
<sequence>MELTLSPTEIEELRKLQRNLQGCSDYARVTCILMLSMGNTPIFVADC</sequence>
<reference evidence="1 2" key="1">
    <citation type="submission" date="2023-12" db="EMBL/GenBank/DDBJ databases">
        <title>Genomic sequences of Capnocytophaga and Parvimonas strains.</title>
        <authorList>
            <person name="Watt R.M."/>
            <person name="Wang M."/>
            <person name="Yang T."/>
            <person name="Tong W.M."/>
        </authorList>
    </citation>
    <scope>NUCLEOTIDE SEQUENCE [LARGE SCALE GENOMIC DNA]</scope>
    <source>
        <strain evidence="1 2">CCUG 13096</strain>
    </source>
</reference>
<accession>A0ABU5Z9S6</accession>
<gene>
    <name evidence="1" type="ORF">VJJ08_06260</name>
</gene>
<dbReference type="Proteomes" id="UP001311730">
    <property type="component" value="Unassembled WGS sequence"/>
</dbReference>
<name>A0ABU5Z9S6_9FLAO</name>